<reference evidence="2 3" key="1">
    <citation type="submission" date="2022-11" db="EMBL/GenBank/DDBJ databases">
        <title>Nonomuraea corallina sp. nov., a new species of the genus Nonomuraea isolated from sea side sediment in Thai sea.</title>
        <authorList>
            <person name="Ngamcharungchit C."/>
            <person name="Matsumoto A."/>
            <person name="Suriyachadkun C."/>
            <person name="Panbangred W."/>
            <person name="Inahashi Y."/>
            <person name="Intra B."/>
        </authorList>
    </citation>
    <scope>NUCLEOTIDE SEQUENCE [LARGE SCALE GENOMIC DNA]</scope>
    <source>
        <strain evidence="2 3">DSM 43553</strain>
    </source>
</reference>
<evidence type="ECO:0000313" key="3">
    <source>
        <dbReference type="Proteomes" id="UP001212498"/>
    </source>
</evidence>
<dbReference type="RefSeq" id="WP_271280527.1">
    <property type="nucleotide sequence ID" value="NZ_JAPNUD010000341.1"/>
</dbReference>
<sequence length="139" mass="14468">LALSLVALMELPRDAMPPGVTASPPASPVASLPSTSMPSASMPSMERSPAEGRTVRQAVDGFHATLEGSDVCGALGGDVALDLKQVLRGALVSPGQEDSLLAGLRRKLADREREGRLAPACRTQLEISLNEITAARRSP</sequence>
<comment type="caution">
    <text evidence="2">The sequence shown here is derived from an EMBL/GenBank/DDBJ whole genome shotgun (WGS) entry which is preliminary data.</text>
</comment>
<evidence type="ECO:0000313" key="2">
    <source>
        <dbReference type="EMBL" id="MDA0647632.1"/>
    </source>
</evidence>
<dbReference type="Proteomes" id="UP001212498">
    <property type="component" value="Unassembled WGS sequence"/>
</dbReference>
<name>A0ABT4TDM2_9ACTN</name>
<protein>
    <submittedName>
        <fullName evidence="2">Uncharacterized protein</fullName>
    </submittedName>
</protein>
<feature type="compositionally biased region" description="Low complexity" evidence="1">
    <location>
        <begin position="17"/>
        <end position="47"/>
    </location>
</feature>
<proteinExistence type="predicted"/>
<feature type="region of interest" description="Disordered" evidence="1">
    <location>
        <begin position="13"/>
        <end position="53"/>
    </location>
</feature>
<organism evidence="2 3">
    <name type="scientific">Nonomuraea ferruginea</name>
    <dbReference type="NCBI Taxonomy" id="46174"/>
    <lineage>
        <taxon>Bacteria</taxon>
        <taxon>Bacillati</taxon>
        <taxon>Actinomycetota</taxon>
        <taxon>Actinomycetes</taxon>
        <taxon>Streptosporangiales</taxon>
        <taxon>Streptosporangiaceae</taxon>
        <taxon>Nonomuraea</taxon>
    </lineage>
</organism>
<evidence type="ECO:0000256" key="1">
    <source>
        <dbReference type="SAM" id="MobiDB-lite"/>
    </source>
</evidence>
<gene>
    <name evidence="2" type="ORF">OUY24_44000</name>
</gene>
<keyword evidence="3" id="KW-1185">Reference proteome</keyword>
<feature type="non-terminal residue" evidence="2">
    <location>
        <position position="1"/>
    </location>
</feature>
<accession>A0ABT4TDM2</accession>
<dbReference type="EMBL" id="JAPNUD010000341">
    <property type="protein sequence ID" value="MDA0647632.1"/>
    <property type="molecule type" value="Genomic_DNA"/>
</dbReference>